<feature type="signal peptide" evidence="3">
    <location>
        <begin position="1"/>
        <end position="22"/>
    </location>
</feature>
<organism evidence="4 5">
    <name type="scientific">Diacronema lutheri</name>
    <name type="common">Unicellular marine alga</name>
    <name type="synonym">Monochrysis lutheri</name>
    <dbReference type="NCBI Taxonomy" id="2081491"/>
    <lineage>
        <taxon>Eukaryota</taxon>
        <taxon>Haptista</taxon>
        <taxon>Haptophyta</taxon>
        <taxon>Pavlovophyceae</taxon>
        <taxon>Pavlovales</taxon>
        <taxon>Pavlovaceae</taxon>
        <taxon>Diacronema</taxon>
    </lineage>
</organism>
<dbReference type="Proteomes" id="UP000751190">
    <property type="component" value="Unassembled WGS sequence"/>
</dbReference>
<evidence type="ECO:0000256" key="3">
    <source>
        <dbReference type="SAM" id="SignalP"/>
    </source>
</evidence>
<feature type="chain" id="PRO_5035287688" description="DUF3456 domain-containing protein" evidence="3">
    <location>
        <begin position="23"/>
        <end position="377"/>
    </location>
</feature>
<dbReference type="OrthoDB" id="10628472at2759"/>
<comment type="caution">
    <text evidence="4">The sequence shown here is derived from an EMBL/GenBank/DDBJ whole genome shotgun (WGS) entry which is preliminary data.</text>
</comment>
<protein>
    <recommendedName>
        <fullName evidence="6">DUF3456 domain-containing protein</fullName>
    </recommendedName>
</protein>
<dbReference type="EMBL" id="JAGTXO010000060">
    <property type="protein sequence ID" value="KAG8457899.1"/>
    <property type="molecule type" value="Genomic_DNA"/>
</dbReference>
<reference evidence="4" key="1">
    <citation type="submission" date="2021-05" db="EMBL/GenBank/DDBJ databases">
        <title>The genome of the haptophyte Pavlova lutheri (Diacronema luteri, Pavlovales) - a model for lipid biosynthesis in eukaryotic algae.</title>
        <authorList>
            <person name="Hulatt C.J."/>
            <person name="Posewitz M.C."/>
        </authorList>
    </citation>
    <scope>NUCLEOTIDE SEQUENCE</scope>
    <source>
        <strain evidence="4">NIVA-4/92</strain>
    </source>
</reference>
<proteinExistence type="predicted"/>
<dbReference type="AlphaFoldDB" id="A0A8J6C1V6"/>
<keyword evidence="3" id="KW-0732">Signal</keyword>
<name>A0A8J6C1V6_DIALT</name>
<sequence>MGPRANFSPLVLTLLGAAGGAAETPASPPPAASARCVACALLTSALADALAATKAELDQFREAKEEAIGRVQKAQTRRWLKQEYGSSLYAGVEDAMDKVCALPALTAHVRRCEAIREEREDALVRATLDGTAAAFCAAAVRGCTAEDMAGAMASARRAADEVAAEPAAAKVAPKGGATAGATGGAVAMLSSAALWERHVLDGARDVLVYVHATVDGAAAHKRAPLWVAFERLARAVRQNGALNGTLSCARLDLSRTAIALPDALFDGDDDAACAPAVVLYAAAAKETPRALVASCDGASAGDGEARRADGDGDSGAGGGADADDDSELARVIRGHGARLVDGLHTFVTASSKPHVLALGAKLADAAVEARAHAKQEL</sequence>
<evidence type="ECO:0000256" key="2">
    <source>
        <dbReference type="SAM" id="MobiDB-lite"/>
    </source>
</evidence>
<feature type="region of interest" description="Disordered" evidence="2">
    <location>
        <begin position="299"/>
        <end position="325"/>
    </location>
</feature>
<evidence type="ECO:0000256" key="1">
    <source>
        <dbReference type="SAM" id="Coils"/>
    </source>
</evidence>
<evidence type="ECO:0008006" key="6">
    <source>
        <dbReference type="Google" id="ProtNLM"/>
    </source>
</evidence>
<accession>A0A8J6C1V6</accession>
<evidence type="ECO:0000313" key="4">
    <source>
        <dbReference type="EMBL" id="KAG8457899.1"/>
    </source>
</evidence>
<keyword evidence="5" id="KW-1185">Reference proteome</keyword>
<gene>
    <name evidence="4" type="ORF">KFE25_011965</name>
</gene>
<keyword evidence="1" id="KW-0175">Coiled coil</keyword>
<evidence type="ECO:0000313" key="5">
    <source>
        <dbReference type="Proteomes" id="UP000751190"/>
    </source>
</evidence>
<feature type="coiled-coil region" evidence="1">
    <location>
        <begin position="50"/>
        <end position="77"/>
    </location>
</feature>